<gene>
    <name evidence="3" type="primary">ybgC</name>
    <name evidence="3" type="ORF">J1777_07720</name>
</gene>
<dbReference type="PIRSF" id="PIRSF003230">
    <property type="entry name" value="YbgC"/>
    <property type="match status" value="1"/>
</dbReference>
<evidence type="ECO:0000313" key="3">
    <source>
        <dbReference type="EMBL" id="MBO1249714.1"/>
    </source>
</evidence>
<dbReference type="InterPro" id="IPR029069">
    <property type="entry name" value="HotDog_dom_sf"/>
</dbReference>
<proteinExistence type="inferred from homology"/>
<dbReference type="CDD" id="cd00586">
    <property type="entry name" value="4HBT"/>
    <property type="match status" value="1"/>
</dbReference>
<dbReference type="Pfam" id="PF13279">
    <property type="entry name" value="4HBT_2"/>
    <property type="match status" value="1"/>
</dbReference>
<dbReference type="InterPro" id="IPR014166">
    <property type="entry name" value="Tol-Pal_acyl-CoA_thioesterase"/>
</dbReference>
<evidence type="ECO:0000313" key="4">
    <source>
        <dbReference type="Proteomes" id="UP000664731"/>
    </source>
</evidence>
<evidence type="ECO:0000256" key="2">
    <source>
        <dbReference type="ARBA" id="ARBA00022801"/>
    </source>
</evidence>
<keyword evidence="2" id="KW-0378">Hydrolase</keyword>
<name>A0A939GX30_9BURK</name>
<dbReference type="AlphaFoldDB" id="A0A939GX30"/>
<dbReference type="InterPro" id="IPR006684">
    <property type="entry name" value="YbgC/YbaW"/>
</dbReference>
<dbReference type="PANTHER" id="PTHR31793:SF37">
    <property type="entry name" value="ACYL-COA THIOESTER HYDROLASE YBGC"/>
    <property type="match status" value="1"/>
</dbReference>
<dbReference type="NCBIfam" id="TIGR02799">
    <property type="entry name" value="thio_ybgC"/>
    <property type="match status" value="1"/>
</dbReference>
<comment type="caution">
    <text evidence="3">The sequence shown here is derived from an EMBL/GenBank/DDBJ whole genome shotgun (WGS) entry which is preliminary data.</text>
</comment>
<evidence type="ECO:0000256" key="1">
    <source>
        <dbReference type="ARBA" id="ARBA00005953"/>
    </source>
</evidence>
<protein>
    <submittedName>
        <fullName evidence="3">Tol-pal system-associated acyl-CoA thioesterase</fullName>
    </submittedName>
</protein>
<dbReference type="SUPFAM" id="SSF54637">
    <property type="entry name" value="Thioesterase/thiol ester dehydrase-isomerase"/>
    <property type="match status" value="1"/>
</dbReference>
<dbReference type="Proteomes" id="UP000664731">
    <property type="component" value="Unassembled WGS sequence"/>
</dbReference>
<comment type="similarity">
    <text evidence="1">Belongs to the 4-hydroxybenzoyl-CoA thioesterase family.</text>
</comment>
<dbReference type="Gene3D" id="3.10.129.10">
    <property type="entry name" value="Hotdog Thioesterase"/>
    <property type="match status" value="1"/>
</dbReference>
<dbReference type="GO" id="GO:0047617">
    <property type="term" value="F:fatty acyl-CoA hydrolase activity"/>
    <property type="evidence" value="ECO:0007669"/>
    <property type="project" value="TreeGrafter"/>
</dbReference>
<dbReference type="InterPro" id="IPR050563">
    <property type="entry name" value="4-hydroxybenzoyl-CoA_TE"/>
</dbReference>
<sequence>MPTFSLPIRVYWEDTDAGGIVFYANYLKFFERARTEWLRSLGWNQQQLRDTDGGMFVVTHAQLEYLRPARLDDVLHVTAKLEAAGRASLTLAQQAFLQPLSADSAAQLLCQGSVRLGWVDATSLRPARIPSSLIEQLSSLP</sequence>
<dbReference type="NCBIfam" id="TIGR00051">
    <property type="entry name" value="YbgC/FadM family acyl-CoA thioesterase"/>
    <property type="match status" value="1"/>
</dbReference>
<reference evidence="3" key="1">
    <citation type="submission" date="2021-03" db="EMBL/GenBank/DDBJ databases">
        <title>Comamonas denitrificans.</title>
        <authorList>
            <person name="Finster K."/>
        </authorList>
    </citation>
    <scope>NUCLEOTIDE SEQUENCE</scope>
    <source>
        <strain evidence="3">MM2021_4</strain>
    </source>
</reference>
<dbReference type="EMBL" id="JAFNME010000014">
    <property type="protein sequence ID" value="MBO1249714.1"/>
    <property type="molecule type" value="Genomic_DNA"/>
</dbReference>
<organism evidence="3 4">
    <name type="scientific">Comamonas denitrificans</name>
    <dbReference type="NCBI Taxonomy" id="117506"/>
    <lineage>
        <taxon>Bacteria</taxon>
        <taxon>Pseudomonadati</taxon>
        <taxon>Pseudomonadota</taxon>
        <taxon>Betaproteobacteria</taxon>
        <taxon>Burkholderiales</taxon>
        <taxon>Comamonadaceae</taxon>
        <taxon>Comamonas</taxon>
    </lineage>
</organism>
<dbReference type="FunFam" id="3.10.129.10:FF:000004">
    <property type="entry name" value="Tol-pal system-associated acyl-CoA thioesterase"/>
    <property type="match status" value="1"/>
</dbReference>
<keyword evidence="4" id="KW-1185">Reference proteome</keyword>
<dbReference type="PANTHER" id="PTHR31793">
    <property type="entry name" value="4-HYDROXYBENZOYL-COA THIOESTERASE FAMILY MEMBER"/>
    <property type="match status" value="1"/>
</dbReference>
<dbReference type="RefSeq" id="WP_207575180.1">
    <property type="nucleotide sequence ID" value="NZ_JAFNME010000014.1"/>
</dbReference>
<accession>A0A939GX30</accession>